<dbReference type="Proteomes" id="UP001162131">
    <property type="component" value="Unassembled WGS sequence"/>
</dbReference>
<dbReference type="EC" id="2.4.1.-" evidence="10"/>
<evidence type="ECO:0000256" key="7">
    <source>
        <dbReference type="ARBA" id="ARBA00022824"/>
    </source>
</evidence>
<keyword evidence="4 10" id="KW-0328">Glycosyltransferase</keyword>
<feature type="transmembrane region" description="Helical" evidence="10">
    <location>
        <begin position="284"/>
        <end position="305"/>
    </location>
</feature>
<evidence type="ECO:0000256" key="6">
    <source>
        <dbReference type="ARBA" id="ARBA00022692"/>
    </source>
</evidence>
<dbReference type="GO" id="GO:0006487">
    <property type="term" value="P:protein N-linked glycosylation"/>
    <property type="evidence" value="ECO:0007669"/>
    <property type="project" value="TreeGrafter"/>
</dbReference>
<comment type="subcellular location">
    <subcellularLocation>
        <location evidence="1 10">Endoplasmic reticulum membrane</location>
        <topology evidence="1 10">Multi-pass membrane protein</topology>
    </subcellularLocation>
</comment>
<reference evidence="11" key="1">
    <citation type="submission" date="2021-09" db="EMBL/GenBank/DDBJ databases">
        <authorList>
            <consortium name="AG Swart"/>
            <person name="Singh M."/>
            <person name="Singh A."/>
            <person name="Seah K."/>
            <person name="Emmerich C."/>
        </authorList>
    </citation>
    <scope>NUCLEOTIDE SEQUENCE</scope>
    <source>
        <strain evidence="11">ATCC30299</strain>
    </source>
</reference>
<dbReference type="PANTHER" id="PTHR12413:SF2">
    <property type="entry name" value="DOLICHYL PYROPHOSPHATE GLC1MAN9GLCNAC2 ALPHA-1,3-GLUCOSYLTRANSFERASE-RELATED"/>
    <property type="match status" value="1"/>
</dbReference>
<keyword evidence="8 10" id="KW-1133">Transmembrane helix</keyword>
<comment type="pathway">
    <text evidence="2 10">Protein modification; protein glycosylation.</text>
</comment>
<accession>A0AAU9K9X0</accession>
<proteinExistence type="inferred from homology"/>
<evidence type="ECO:0000313" key="12">
    <source>
        <dbReference type="Proteomes" id="UP001162131"/>
    </source>
</evidence>
<feature type="transmembrane region" description="Helical" evidence="10">
    <location>
        <begin position="204"/>
        <end position="223"/>
    </location>
</feature>
<keyword evidence="5 10" id="KW-0808">Transferase</keyword>
<sequence>MKKIIGILAFSFLIKSLLFWGYLSTDFEVHRNWMAITYNLPLSKWYYEATSIWTMDYPPVFAYFEKMLSAIASFFDKKMLEISSAGYISTNTIAYQRATVIFSELILAYSVYIYSKPRTLLSGLILLNPGLIFVDHIHFQYNGVMIGMLILSIYFMNKEKYIESSIIFTILLLMKHIFLYFAPAYFLFLLKHYCFKPYFQPSKIIKLGISVLATSAVILFPFMQHLPQILSRLFPFGRGLTHAYWAPNIYSLYNTFDAVLNIIVNKKLKTEYMQGLVQVCNHAVLFNITPMISFILLGIGLFFVGKYIWKYSGEKDFCISACICCLTFFMFGWHVHEKAILMVSLPIILISKDYPKYAFLLNFFGNFSLFPLIFTPLEEPFLLISFLLFTISFTLLLDISALLRYEKIYLYFSSIIYFIYLFFNKITKNDSYIPLLSMSIYCGIGISYIYFSLLKSLLSQKNKKD</sequence>
<comment type="caution">
    <text evidence="11">The sequence shown here is derived from an EMBL/GenBank/DDBJ whole genome shotgun (WGS) entry which is preliminary data.</text>
</comment>
<evidence type="ECO:0000256" key="4">
    <source>
        <dbReference type="ARBA" id="ARBA00022676"/>
    </source>
</evidence>
<feature type="transmembrane region" description="Helical" evidence="10">
    <location>
        <begin position="94"/>
        <end position="114"/>
    </location>
</feature>
<gene>
    <name evidence="11" type="ORF">BSTOLATCC_MIC59750</name>
</gene>
<dbReference type="Pfam" id="PF03155">
    <property type="entry name" value="Alg6_Alg8"/>
    <property type="match status" value="1"/>
</dbReference>
<dbReference type="PANTHER" id="PTHR12413">
    <property type="entry name" value="DOLICHYL GLYCOSYLTRANSFERASE"/>
    <property type="match status" value="1"/>
</dbReference>
<evidence type="ECO:0000256" key="8">
    <source>
        <dbReference type="ARBA" id="ARBA00022989"/>
    </source>
</evidence>
<feature type="transmembrane region" description="Helical" evidence="10">
    <location>
        <begin position="5"/>
        <end position="23"/>
    </location>
</feature>
<keyword evidence="7 10" id="KW-0256">Endoplasmic reticulum</keyword>
<feature type="transmembrane region" description="Helical" evidence="10">
    <location>
        <begin position="243"/>
        <end position="264"/>
    </location>
</feature>
<dbReference type="EMBL" id="CAJZBQ010000057">
    <property type="protein sequence ID" value="CAG9333941.1"/>
    <property type="molecule type" value="Genomic_DNA"/>
</dbReference>
<evidence type="ECO:0000256" key="3">
    <source>
        <dbReference type="ARBA" id="ARBA00008715"/>
    </source>
</evidence>
<protein>
    <recommendedName>
        <fullName evidence="10">Alpha-1,3-glucosyltransferase</fullName>
        <ecNumber evidence="10">2.4.1.-</ecNumber>
    </recommendedName>
</protein>
<evidence type="ECO:0000313" key="11">
    <source>
        <dbReference type="EMBL" id="CAG9333941.1"/>
    </source>
</evidence>
<feature type="transmembrane region" description="Helical" evidence="10">
    <location>
        <begin position="317"/>
        <end position="336"/>
    </location>
</feature>
<evidence type="ECO:0000256" key="2">
    <source>
        <dbReference type="ARBA" id="ARBA00004922"/>
    </source>
</evidence>
<feature type="transmembrane region" description="Helical" evidence="10">
    <location>
        <begin position="381"/>
        <end position="401"/>
    </location>
</feature>
<feature type="transmembrane region" description="Helical" evidence="10">
    <location>
        <begin position="432"/>
        <end position="454"/>
    </location>
</feature>
<dbReference type="GO" id="GO:0042283">
    <property type="term" value="F:dolichyl pyrophosphate Glc1Man9GlcNAc2 alpha-1,3-glucosyltransferase activity"/>
    <property type="evidence" value="ECO:0007669"/>
    <property type="project" value="TreeGrafter"/>
</dbReference>
<dbReference type="InterPro" id="IPR004856">
    <property type="entry name" value="Glyco_trans_ALG6/ALG8"/>
</dbReference>
<evidence type="ECO:0000256" key="9">
    <source>
        <dbReference type="ARBA" id="ARBA00023136"/>
    </source>
</evidence>
<evidence type="ECO:0000256" key="1">
    <source>
        <dbReference type="ARBA" id="ARBA00004477"/>
    </source>
</evidence>
<name>A0AAU9K9X0_9CILI</name>
<comment type="similarity">
    <text evidence="3 10">Belongs to the ALG6/ALG8 glucosyltransferase family.</text>
</comment>
<evidence type="ECO:0000256" key="5">
    <source>
        <dbReference type="ARBA" id="ARBA00022679"/>
    </source>
</evidence>
<keyword evidence="12" id="KW-1185">Reference proteome</keyword>
<feature type="transmembrane region" description="Helical" evidence="10">
    <location>
        <begin position="126"/>
        <end position="154"/>
    </location>
</feature>
<dbReference type="AlphaFoldDB" id="A0AAU9K9X0"/>
<keyword evidence="9 10" id="KW-0472">Membrane</keyword>
<dbReference type="GO" id="GO:0005789">
    <property type="term" value="C:endoplasmic reticulum membrane"/>
    <property type="evidence" value="ECO:0007669"/>
    <property type="project" value="UniProtKB-SubCell"/>
</dbReference>
<feature type="transmembrane region" description="Helical" evidence="10">
    <location>
        <begin position="408"/>
        <end position="426"/>
    </location>
</feature>
<organism evidence="11 12">
    <name type="scientific">Blepharisma stoltei</name>
    <dbReference type="NCBI Taxonomy" id="1481888"/>
    <lineage>
        <taxon>Eukaryota</taxon>
        <taxon>Sar</taxon>
        <taxon>Alveolata</taxon>
        <taxon>Ciliophora</taxon>
        <taxon>Postciliodesmatophora</taxon>
        <taxon>Heterotrichea</taxon>
        <taxon>Heterotrichida</taxon>
        <taxon>Blepharismidae</taxon>
        <taxon>Blepharisma</taxon>
    </lineage>
</organism>
<feature type="transmembrane region" description="Helical" evidence="10">
    <location>
        <begin position="357"/>
        <end position="375"/>
    </location>
</feature>
<evidence type="ECO:0000256" key="10">
    <source>
        <dbReference type="RuleBase" id="RU363110"/>
    </source>
</evidence>
<keyword evidence="6 10" id="KW-0812">Transmembrane</keyword>
<feature type="transmembrane region" description="Helical" evidence="10">
    <location>
        <begin position="166"/>
        <end position="188"/>
    </location>
</feature>